<dbReference type="Gene3D" id="2.40.100.10">
    <property type="entry name" value="Cyclophilin-like"/>
    <property type="match status" value="1"/>
</dbReference>
<dbReference type="InterPro" id="IPR029000">
    <property type="entry name" value="Cyclophilin-like_dom_sf"/>
</dbReference>
<dbReference type="InterPro" id="IPR044665">
    <property type="entry name" value="E_coli_cyclophilin_A-like"/>
</dbReference>
<keyword evidence="4 5" id="KW-0413">Isomerase</keyword>
<organism evidence="7 8">
    <name type="scientific">Candidatus Nitrotoga arctica</name>
    <dbReference type="NCBI Taxonomy" id="453162"/>
    <lineage>
        <taxon>Bacteria</taxon>
        <taxon>Pseudomonadati</taxon>
        <taxon>Pseudomonadota</taxon>
        <taxon>Betaproteobacteria</taxon>
        <taxon>Nitrosomonadales</taxon>
        <taxon>Gallionellaceae</taxon>
        <taxon>Candidatus Nitrotoga</taxon>
    </lineage>
</organism>
<dbReference type="PROSITE" id="PS00170">
    <property type="entry name" value="CSA_PPIASE_1"/>
    <property type="match status" value="1"/>
</dbReference>
<gene>
    <name evidence="7" type="primary">ppiB</name>
    <name evidence="7" type="ORF">NTG6680_0209</name>
</gene>
<dbReference type="EC" id="5.2.1.8" evidence="5"/>
<sequence length="175" mass="19117">MVKLHTNYGIITLELDAEKAPATVKNFLEYVNSGFYYKTLFHRVIDGFVIQGGGYNYSLGTVSMSSIAKMAPKSPNAPIKNEAANGLKNDKYTIAMARSSAPHSATSQFFINLKDNDSLNYTVADKQGYGYCVFGKVVAGTEVVDAISKVQTGNRYGLENVPLEDVVLKKAEEVQ</sequence>
<evidence type="ECO:0000256" key="5">
    <source>
        <dbReference type="RuleBase" id="RU363019"/>
    </source>
</evidence>
<keyword evidence="3 5" id="KW-0697">Rotamase</keyword>
<dbReference type="PANTHER" id="PTHR43246">
    <property type="entry name" value="PEPTIDYL-PROLYL CIS-TRANS ISOMERASE CYP38, CHLOROPLASTIC"/>
    <property type="match status" value="1"/>
</dbReference>
<protein>
    <recommendedName>
        <fullName evidence="5">Peptidyl-prolyl cis-trans isomerase</fullName>
        <shortName evidence="5">PPIase</shortName>
        <ecNumber evidence="5">5.2.1.8</ecNumber>
    </recommendedName>
</protein>
<dbReference type="RefSeq" id="WP_239798067.1">
    <property type="nucleotide sequence ID" value="NZ_OU912926.1"/>
</dbReference>
<dbReference type="PIRSF" id="PIRSF001467">
    <property type="entry name" value="Peptidylpro_ismrse"/>
    <property type="match status" value="1"/>
</dbReference>
<accession>A0ABN8AKB3</accession>
<dbReference type="PRINTS" id="PR00153">
    <property type="entry name" value="CSAPPISMRASE"/>
</dbReference>
<reference evidence="7 8" key="1">
    <citation type="submission" date="2021-10" db="EMBL/GenBank/DDBJ databases">
        <authorList>
            <person name="Koch H."/>
        </authorList>
    </citation>
    <scope>NUCLEOTIDE SEQUENCE [LARGE SCALE GENOMIC DNA]</scope>
    <source>
        <strain evidence="7">6680</strain>
    </source>
</reference>
<comment type="similarity">
    <text evidence="2 5">Belongs to the cyclophilin-type PPIase family.</text>
</comment>
<dbReference type="PROSITE" id="PS50072">
    <property type="entry name" value="CSA_PPIASE_2"/>
    <property type="match status" value="1"/>
</dbReference>
<dbReference type="CDD" id="cd01920">
    <property type="entry name" value="cyclophilin_EcCYP_like"/>
    <property type="match status" value="1"/>
</dbReference>
<comment type="function">
    <text evidence="1 5">PPIases accelerate the folding of proteins. It catalyzes the cis-trans isomerization of proline imidic peptide bonds in oligopeptides.</text>
</comment>
<evidence type="ECO:0000313" key="8">
    <source>
        <dbReference type="Proteomes" id="UP000839052"/>
    </source>
</evidence>
<comment type="catalytic activity">
    <reaction evidence="5">
        <text>[protein]-peptidylproline (omega=180) = [protein]-peptidylproline (omega=0)</text>
        <dbReference type="Rhea" id="RHEA:16237"/>
        <dbReference type="Rhea" id="RHEA-COMP:10747"/>
        <dbReference type="Rhea" id="RHEA-COMP:10748"/>
        <dbReference type="ChEBI" id="CHEBI:83833"/>
        <dbReference type="ChEBI" id="CHEBI:83834"/>
        <dbReference type="EC" id="5.2.1.8"/>
    </reaction>
</comment>
<dbReference type="InterPro" id="IPR024936">
    <property type="entry name" value="Cyclophilin-type_PPIase"/>
</dbReference>
<dbReference type="EMBL" id="OU912926">
    <property type="protein sequence ID" value="CAG9931462.1"/>
    <property type="molecule type" value="Genomic_DNA"/>
</dbReference>
<feature type="domain" description="PPIase cyclophilin-type" evidence="6">
    <location>
        <begin position="1"/>
        <end position="173"/>
    </location>
</feature>
<evidence type="ECO:0000256" key="2">
    <source>
        <dbReference type="ARBA" id="ARBA00007365"/>
    </source>
</evidence>
<dbReference type="InterPro" id="IPR020892">
    <property type="entry name" value="Cyclophilin-type_PPIase_CS"/>
</dbReference>
<dbReference type="GO" id="GO:0003755">
    <property type="term" value="F:peptidyl-prolyl cis-trans isomerase activity"/>
    <property type="evidence" value="ECO:0007669"/>
    <property type="project" value="UniProtKB-EC"/>
</dbReference>
<dbReference type="Pfam" id="PF00160">
    <property type="entry name" value="Pro_isomerase"/>
    <property type="match status" value="1"/>
</dbReference>
<evidence type="ECO:0000256" key="1">
    <source>
        <dbReference type="ARBA" id="ARBA00002388"/>
    </source>
</evidence>
<dbReference type="InterPro" id="IPR002130">
    <property type="entry name" value="Cyclophilin-type_PPIase_dom"/>
</dbReference>
<dbReference type="Proteomes" id="UP000839052">
    <property type="component" value="Chromosome"/>
</dbReference>
<evidence type="ECO:0000256" key="4">
    <source>
        <dbReference type="ARBA" id="ARBA00023235"/>
    </source>
</evidence>
<proteinExistence type="inferred from homology"/>
<dbReference type="SUPFAM" id="SSF50891">
    <property type="entry name" value="Cyclophilin-like"/>
    <property type="match status" value="1"/>
</dbReference>
<keyword evidence="8" id="KW-1185">Reference proteome</keyword>
<name>A0ABN8AKB3_9PROT</name>
<evidence type="ECO:0000259" key="6">
    <source>
        <dbReference type="PROSITE" id="PS50072"/>
    </source>
</evidence>
<evidence type="ECO:0000256" key="3">
    <source>
        <dbReference type="ARBA" id="ARBA00023110"/>
    </source>
</evidence>
<evidence type="ECO:0000313" key="7">
    <source>
        <dbReference type="EMBL" id="CAG9931462.1"/>
    </source>
</evidence>